<evidence type="ECO:0000313" key="1">
    <source>
        <dbReference type="EMBL" id="SCW63003.1"/>
    </source>
</evidence>
<dbReference type="InterPro" id="IPR018540">
    <property type="entry name" value="Spo0E-like"/>
</dbReference>
<reference evidence="2" key="1">
    <citation type="submission" date="2016-10" db="EMBL/GenBank/DDBJ databases">
        <authorList>
            <person name="Varghese N."/>
            <person name="Submissions S."/>
        </authorList>
    </citation>
    <scope>NUCLEOTIDE SEQUENCE [LARGE SCALE GENOMIC DNA]</scope>
    <source>
        <strain evidence="2">CGMCC 1.8946</strain>
    </source>
</reference>
<keyword evidence="2" id="KW-1185">Reference proteome</keyword>
<proteinExistence type="predicted"/>
<dbReference type="GO" id="GO:0043937">
    <property type="term" value="P:regulation of sporulation"/>
    <property type="evidence" value="ECO:0007669"/>
    <property type="project" value="InterPro"/>
</dbReference>
<dbReference type="RefSeq" id="WP_090673246.1">
    <property type="nucleotide sequence ID" value="NZ_FMTT01000022.1"/>
</dbReference>
<dbReference type="EMBL" id="FMTT01000022">
    <property type="protein sequence ID" value="SCW63003.1"/>
    <property type="molecule type" value="Genomic_DNA"/>
</dbReference>
<dbReference type="Proteomes" id="UP000198601">
    <property type="component" value="Unassembled WGS sequence"/>
</dbReference>
<organism evidence="1 2">
    <name type="scientific">Paenibacillus tianmuensis</name>
    <dbReference type="NCBI Taxonomy" id="624147"/>
    <lineage>
        <taxon>Bacteria</taxon>
        <taxon>Bacillati</taxon>
        <taxon>Bacillota</taxon>
        <taxon>Bacilli</taxon>
        <taxon>Bacillales</taxon>
        <taxon>Paenibacillaceae</taxon>
        <taxon>Paenibacillus</taxon>
    </lineage>
</organism>
<evidence type="ECO:0000313" key="2">
    <source>
        <dbReference type="Proteomes" id="UP000198601"/>
    </source>
</evidence>
<accession>A0A1G4S193</accession>
<sequence>MTMLANRKEACATLGLDHLDDGALHNSMKNIQSQMEEAVRQGASLTSEYIVQLSQQLDGYVVIAQTRKMRLNR</sequence>
<dbReference type="AlphaFoldDB" id="A0A1G4S193"/>
<protein>
    <submittedName>
        <fullName evidence="1">Spo0E like sporulation regulatory protein</fullName>
    </submittedName>
</protein>
<name>A0A1G4S193_9BACL</name>
<dbReference type="Pfam" id="PF09388">
    <property type="entry name" value="SpoOE-like"/>
    <property type="match status" value="1"/>
</dbReference>
<dbReference type="OrthoDB" id="2631065at2"/>
<gene>
    <name evidence="1" type="ORF">SAMN04487970_10223</name>
</gene>